<keyword evidence="2" id="KW-1185">Reference proteome</keyword>
<evidence type="ECO:0000313" key="2">
    <source>
        <dbReference type="Proteomes" id="UP000789525"/>
    </source>
</evidence>
<reference evidence="1" key="1">
    <citation type="submission" date="2021-06" db="EMBL/GenBank/DDBJ databases">
        <authorList>
            <person name="Kallberg Y."/>
            <person name="Tangrot J."/>
            <person name="Rosling A."/>
        </authorList>
    </citation>
    <scope>NUCLEOTIDE SEQUENCE</scope>
    <source>
        <strain evidence="1">CL356</strain>
    </source>
</reference>
<accession>A0ACA9L671</accession>
<sequence length="362" mass="40835">MSQSEAPEMAAKYPSWLPRPLTGGYIQKVETELYRREIQRRKHHAPGMTSTPQFTTYCSSVGLDPDNARANRYIDIYPYDKSRLLLPSGAYLNASWVKERAGGKWMVATQAPLERTAHTFLSMFLEPVTPSHSIKSPPAANRLRTIVQLTPNIEGNTAKAFQYFPKRVGEEMIWTPPNQILVPPIKVKLLQMSRPEDGGGDSSWIHSVLELSYEDDQSPKHLVRHIHYLFMQFVEACNQDTSHIDASKNPDPPIVVGCSAGVGRTGTFIALASLLRYHNLNRPINLPVQEKTDASEADWSGDPLPESPFGPLPQEIQNDLIALEVDYLRDQRPLMVQSREQLRFLYQVFPAVMQLERGGDSN</sequence>
<organism evidence="1 2">
    <name type="scientific">Acaulospora colombiana</name>
    <dbReference type="NCBI Taxonomy" id="27376"/>
    <lineage>
        <taxon>Eukaryota</taxon>
        <taxon>Fungi</taxon>
        <taxon>Fungi incertae sedis</taxon>
        <taxon>Mucoromycota</taxon>
        <taxon>Glomeromycotina</taxon>
        <taxon>Glomeromycetes</taxon>
        <taxon>Diversisporales</taxon>
        <taxon>Acaulosporaceae</taxon>
        <taxon>Acaulospora</taxon>
    </lineage>
</organism>
<comment type="caution">
    <text evidence="1">The sequence shown here is derived from an EMBL/GenBank/DDBJ whole genome shotgun (WGS) entry which is preliminary data.</text>
</comment>
<dbReference type="Proteomes" id="UP000789525">
    <property type="component" value="Unassembled WGS sequence"/>
</dbReference>
<name>A0ACA9L671_9GLOM</name>
<evidence type="ECO:0000313" key="1">
    <source>
        <dbReference type="EMBL" id="CAG8511419.1"/>
    </source>
</evidence>
<protein>
    <submittedName>
        <fullName evidence="1">11644_t:CDS:1</fullName>
    </submittedName>
</protein>
<proteinExistence type="predicted"/>
<dbReference type="EMBL" id="CAJVPT010004721">
    <property type="protein sequence ID" value="CAG8511419.1"/>
    <property type="molecule type" value="Genomic_DNA"/>
</dbReference>
<gene>
    <name evidence="1" type="ORF">ACOLOM_LOCUS3236</name>
</gene>